<evidence type="ECO:0000259" key="5">
    <source>
        <dbReference type="Pfam" id="PF13407"/>
    </source>
</evidence>
<evidence type="ECO:0000256" key="2">
    <source>
        <dbReference type="ARBA" id="ARBA00007639"/>
    </source>
</evidence>
<name>A0ABU0FCD0_9HYPH</name>
<dbReference type="RefSeq" id="WP_307425167.1">
    <property type="nucleotide sequence ID" value="NZ_JAUSVK010000001.1"/>
</dbReference>
<dbReference type="Proteomes" id="UP001237448">
    <property type="component" value="Unassembled WGS sequence"/>
</dbReference>
<evidence type="ECO:0000313" key="7">
    <source>
        <dbReference type="Proteomes" id="UP001237448"/>
    </source>
</evidence>
<feature type="signal peptide" evidence="4">
    <location>
        <begin position="1"/>
        <end position="24"/>
    </location>
</feature>
<dbReference type="SUPFAM" id="SSF53822">
    <property type="entry name" value="Periplasmic binding protein-like I"/>
    <property type="match status" value="1"/>
</dbReference>
<feature type="chain" id="PRO_5047178645" evidence="4">
    <location>
        <begin position="25"/>
        <end position="341"/>
    </location>
</feature>
<organism evidence="6 7">
    <name type="scientific">Labrys monachus</name>
    <dbReference type="NCBI Taxonomy" id="217067"/>
    <lineage>
        <taxon>Bacteria</taxon>
        <taxon>Pseudomonadati</taxon>
        <taxon>Pseudomonadota</taxon>
        <taxon>Alphaproteobacteria</taxon>
        <taxon>Hyphomicrobiales</taxon>
        <taxon>Xanthobacteraceae</taxon>
        <taxon>Labrys</taxon>
    </lineage>
</organism>
<evidence type="ECO:0000313" key="6">
    <source>
        <dbReference type="EMBL" id="MDQ0391982.1"/>
    </source>
</evidence>
<dbReference type="Pfam" id="PF13407">
    <property type="entry name" value="Peripla_BP_4"/>
    <property type="match status" value="1"/>
</dbReference>
<comment type="similarity">
    <text evidence="2">Belongs to the bacterial solute-binding protein 2 family.</text>
</comment>
<accession>A0ABU0FCD0</accession>
<dbReference type="PANTHER" id="PTHR46847">
    <property type="entry name" value="D-ALLOSE-BINDING PERIPLASMIC PROTEIN-RELATED"/>
    <property type="match status" value="1"/>
</dbReference>
<proteinExistence type="inferred from homology"/>
<keyword evidence="7" id="KW-1185">Reference proteome</keyword>
<evidence type="ECO:0000256" key="1">
    <source>
        <dbReference type="ARBA" id="ARBA00004196"/>
    </source>
</evidence>
<dbReference type="InterPro" id="IPR025997">
    <property type="entry name" value="SBP_2_dom"/>
</dbReference>
<protein>
    <submittedName>
        <fullName evidence="6">Ribose transport system substrate-binding protein</fullName>
    </submittedName>
</protein>
<comment type="caution">
    <text evidence="6">The sequence shown here is derived from an EMBL/GenBank/DDBJ whole genome shotgun (WGS) entry which is preliminary data.</text>
</comment>
<gene>
    <name evidence="6" type="ORF">J3R73_001774</name>
</gene>
<dbReference type="EMBL" id="JAUSVK010000001">
    <property type="protein sequence ID" value="MDQ0391982.1"/>
    <property type="molecule type" value="Genomic_DNA"/>
</dbReference>
<evidence type="ECO:0000256" key="3">
    <source>
        <dbReference type="ARBA" id="ARBA00022729"/>
    </source>
</evidence>
<evidence type="ECO:0000256" key="4">
    <source>
        <dbReference type="SAM" id="SignalP"/>
    </source>
</evidence>
<comment type="subcellular location">
    <subcellularLocation>
        <location evidence="1">Cell envelope</location>
    </subcellularLocation>
</comment>
<dbReference type="Gene3D" id="3.40.50.2300">
    <property type="match status" value="2"/>
</dbReference>
<dbReference type="PANTHER" id="PTHR46847:SF1">
    <property type="entry name" value="D-ALLOSE-BINDING PERIPLASMIC PROTEIN-RELATED"/>
    <property type="match status" value="1"/>
</dbReference>
<feature type="domain" description="Periplasmic binding protein" evidence="5">
    <location>
        <begin position="30"/>
        <end position="283"/>
    </location>
</feature>
<keyword evidence="3 4" id="KW-0732">Signal</keyword>
<dbReference type="CDD" id="cd06300">
    <property type="entry name" value="PBP1_ABC_sugar_binding-like"/>
    <property type="match status" value="1"/>
</dbReference>
<reference evidence="6 7" key="1">
    <citation type="submission" date="2023-07" db="EMBL/GenBank/DDBJ databases">
        <title>Genomic Encyclopedia of Type Strains, Phase IV (KMG-IV): sequencing the most valuable type-strain genomes for metagenomic binning, comparative biology and taxonomic classification.</title>
        <authorList>
            <person name="Goeker M."/>
        </authorList>
    </citation>
    <scope>NUCLEOTIDE SEQUENCE [LARGE SCALE GENOMIC DNA]</scope>
    <source>
        <strain evidence="6 7">DSM 5896</strain>
    </source>
</reference>
<dbReference type="InterPro" id="IPR028082">
    <property type="entry name" value="Peripla_BP_I"/>
</dbReference>
<sequence>MKSKYLVAGASLVSALLMADGAMAAGKYVVGVSNTLIGNGWREEMICSIKAQAEASGLVSKVIVANRNGGPSEQIADMRNLISAGANAIIINPSDREALNPVIKQAAARGIVVVAVDQAVSAPEAYVLSNDQVAYGKVGAKWLFDKLGGKGDVLEMRGIDGVPADADRHEGFTEALKDYPNIKVTSVFTGWALNKTSQTMKDILASGKQVDGVWTSGLDSPVVDAYKTAQKPFVPVVGADNNGFIGQLISLKDKGLTGVAVSNPPAVGGAGLALALDVLEKKKDYPHVVKITPTVWDNSDAGIAQLKQAYNPKLDPFYGVAVSVPPYTTYTMDQILACKGP</sequence>